<evidence type="ECO:0000259" key="2">
    <source>
        <dbReference type="Pfam" id="PF05168"/>
    </source>
</evidence>
<comment type="similarity">
    <text evidence="1">Belongs to the UPF0332 family.</text>
</comment>
<feature type="domain" description="HEPN" evidence="2">
    <location>
        <begin position="1"/>
        <end position="115"/>
    </location>
</feature>
<dbReference type="InterPro" id="IPR007842">
    <property type="entry name" value="HEPN_dom"/>
</dbReference>
<reference evidence="3 4" key="1">
    <citation type="submission" date="2022-08" db="EMBL/GenBank/DDBJ databases">
        <title>Bacterial and archaeal communities from various locations to study Microbial Dark Matter (Phase II).</title>
        <authorList>
            <person name="Stepanauskas R."/>
        </authorList>
    </citation>
    <scope>NUCLEOTIDE SEQUENCE [LARGE SCALE GENOMIC DNA]</scope>
    <source>
        <strain evidence="3 4">PD1</strain>
    </source>
</reference>
<proteinExistence type="inferred from homology"/>
<gene>
    <name evidence="3" type="ORF">M2350_001041</name>
</gene>
<evidence type="ECO:0000313" key="4">
    <source>
        <dbReference type="Proteomes" id="UP001204798"/>
    </source>
</evidence>
<sequence length="118" mass="14154">MEKAREFLSAAQFALSNGLFNACAQDCYYAMFWATIALLEWTGQRRDEWSHGDIRRYFGLVLVRQWHLCPARWADWLREVYELRVKAVYRQESVFKNEAQKALRYAENFVHKAEEVRK</sequence>
<accession>A0ABT2EMI8</accession>
<dbReference type="PANTHER" id="PTHR36565">
    <property type="entry name" value="UPF0332 PROTEIN TM_1000"/>
    <property type="match status" value="1"/>
</dbReference>
<dbReference type="Pfam" id="PF05168">
    <property type="entry name" value="HEPN"/>
    <property type="match status" value="1"/>
</dbReference>
<dbReference type="RefSeq" id="WP_259094629.1">
    <property type="nucleotide sequence ID" value="NZ_CP130454.1"/>
</dbReference>
<dbReference type="EMBL" id="JANUCP010000002">
    <property type="protein sequence ID" value="MCS3918641.1"/>
    <property type="molecule type" value="Genomic_DNA"/>
</dbReference>
<organism evidence="3 4">
    <name type="scientific">Candidatus Fervidibacter sacchari</name>
    <dbReference type="NCBI Taxonomy" id="1448929"/>
    <lineage>
        <taxon>Bacteria</taxon>
        <taxon>Candidatus Fervidibacterota</taxon>
        <taxon>Candidatus Fervidibacter</taxon>
    </lineage>
</organism>
<dbReference type="SUPFAM" id="SSF81593">
    <property type="entry name" value="Nucleotidyltransferase substrate binding subunit/domain"/>
    <property type="match status" value="1"/>
</dbReference>
<dbReference type="PANTHER" id="PTHR36565:SF1">
    <property type="entry name" value="UPF0332 PROTEIN TM_1000"/>
    <property type="match status" value="1"/>
</dbReference>
<name>A0ABT2EMI8_9BACT</name>
<evidence type="ECO:0000256" key="1">
    <source>
        <dbReference type="ARBA" id="ARBA00038248"/>
    </source>
</evidence>
<dbReference type="InterPro" id="IPR052226">
    <property type="entry name" value="UPF0332_toxin"/>
</dbReference>
<protein>
    <submittedName>
        <fullName evidence="3">Uncharacterized protein (UPF0332 family)</fullName>
    </submittedName>
</protein>
<dbReference type="Gene3D" id="1.20.120.330">
    <property type="entry name" value="Nucleotidyltransferases domain 2"/>
    <property type="match status" value="1"/>
</dbReference>
<keyword evidence="4" id="KW-1185">Reference proteome</keyword>
<dbReference type="Proteomes" id="UP001204798">
    <property type="component" value="Unassembled WGS sequence"/>
</dbReference>
<comment type="caution">
    <text evidence="3">The sequence shown here is derived from an EMBL/GenBank/DDBJ whole genome shotgun (WGS) entry which is preliminary data.</text>
</comment>
<evidence type="ECO:0000313" key="3">
    <source>
        <dbReference type="EMBL" id="MCS3918641.1"/>
    </source>
</evidence>